<name>A0AAD3D1I7_9STRA</name>
<accession>A0AAD3D1I7</accession>
<feature type="region of interest" description="Disordered" evidence="1">
    <location>
        <begin position="184"/>
        <end position="216"/>
    </location>
</feature>
<proteinExistence type="predicted"/>
<dbReference type="Proteomes" id="UP001054902">
    <property type="component" value="Unassembled WGS sequence"/>
</dbReference>
<evidence type="ECO:0000313" key="3">
    <source>
        <dbReference type="Proteomes" id="UP001054902"/>
    </source>
</evidence>
<evidence type="ECO:0000313" key="2">
    <source>
        <dbReference type="EMBL" id="GFH56078.1"/>
    </source>
</evidence>
<gene>
    <name evidence="2" type="ORF">CTEN210_12554</name>
</gene>
<reference evidence="2 3" key="1">
    <citation type="journal article" date="2021" name="Sci. Rep.">
        <title>The genome of the diatom Chaetoceros tenuissimus carries an ancient integrated fragment of an extant virus.</title>
        <authorList>
            <person name="Hongo Y."/>
            <person name="Kimura K."/>
            <person name="Takaki Y."/>
            <person name="Yoshida Y."/>
            <person name="Baba S."/>
            <person name="Kobayashi G."/>
            <person name="Nagasaki K."/>
            <person name="Hano T."/>
            <person name="Tomaru Y."/>
        </authorList>
    </citation>
    <scope>NUCLEOTIDE SEQUENCE [LARGE SCALE GENOMIC DNA]</scope>
    <source>
        <strain evidence="2 3">NIES-3715</strain>
    </source>
</reference>
<sequence length="326" mass="34885">MSIPQCPFVDTAQCNCFYALAFSGLDLGNPATFANSLTDNTVQTFAQSGKYYGADGIAEYLSFVVDGVFVKTYDLAGGPLFLDITASTEIPGQCSATIAERRHMKFNPDYTDNQEVCFAALSGAVINYQITSPQPQPTPIEVNTIDAYLPDGFIKESQIVLDTEATAEFVCDVHLKCKQDKRGARKLKATKSPSDKVTKAPTQTKAPKGSKSSKLSKGMKKCLKKFNELPAFDSANGFTYLDGNSKGCRNLHSSFAASNPDHCPHVSFKADEDVNGFVKCNESEGLLPTDLFSPAAIGMFGAAAGLLSLEPDGYMVQIGGGCPALN</sequence>
<protein>
    <submittedName>
        <fullName evidence="2">Uncharacterized protein</fullName>
    </submittedName>
</protein>
<evidence type="ECO:0000256" key="1">
    <source>
        <dbReference type="SAM" id="MobiDB-lite"/>
    </source>
</evidence>
<comment type="caution">
    <text evidence="2">The sequence shown here is derived from an EMBL/GenBank/DDBJ whole genome shotgun (WGS) entry which is preliminary data.</text>
</comment>
<dbReference type="EMBL" id="BLLK01000051">
    <property type="protein sequence ID" value="GFH56078.1"/>
    <property type="molecule type" value="Genomic_DNA"/>
</dbReference>
<dbReference type="AlphaFoldDB" id="A0AAD3D1I7"/>
<organism evidence="2 3">
    <name type="scientific">Chaetoceros tenuissimus</name>
    <dbReference type="NCBI Taxonomy" id="426638"/>
    <lineage>
        <taxon>Eukaryota</taxon>
        <taxon>Sar</taxon>
        <taxon>Stramenopiles</taxon>
        <taxon>Ochrophyta</taxon>
        <taxon>Bacillariophyta</taxon>
        <taxon>Coscinodiscophyceae</taxon>
        <taxon>Chaetocerotophycidae</taxon>
        <taxon>Chaetocerotales</taxon>
        <taxon>Chaetocerotaceae</taxon>
        <taxon>Chaetoceros</taxon>
    </lineage>
</organism>
<keyword evidence="3" id="KW-1185">Reference proteome</keyword>